<evidence type="ECO:0000313" key="8">
    <source>
        <dbReference type="EMBL" id="RFO97686.1"/>
    </source>
</evidence>
<dbReference type="Gene3D" id="3.30.565.10">
    <property type="entry name" value="Histidine kinase-like ATPase, C-terminal domain"/>
    <property type="match status" value="1"/>
</dbReference>
<dbReference type="InterPro" id="IPR004358">
    <property type="entry name" value="Sig_transdc_His_kin-like_C"/>
</dbReference>
<comment type="catalytic activity">
    <reaction evidence="1">
        <text>ATP + protein L-histidine = ADP + protein N-phospho-L-histidine.</text>
        <dbReference type="EC" id="2.7.13.3"/>
    </reaction>
</comment>
<sequence length="241" mass="25727">MSDTTTPPDLRLRRLVHELNTPVGVCAMAASMLPALTDCILGELDDATQQRIGPQVDEWRETVALVQSGLQLCVQVLGNSTRASAAGGTELLPLIDLHATLQQAVTINLARRPELQVSCHMHLSAPLLVHGDSGNWQQVVGNLVANSLAHGFDGRSQGTIQIAATRLPGNRLLLHYYDDGVGLSTEAHARLFEDGFSTRIGLGGHGLGMGIVQDLVHNKMGGRLEVHKPAKGVHISIEAPC</sequence>
<evidence type="ECO:0000256" key="3">
    <source>
        <dbReference type="ARBA" id="ARBA00022553"/>
    </source>
</evidence>
<evidence type="ECO:0000256" key="4">
    <source>
        <dbReference type="ARBA" id="ARBA00022679"/>
    </source>
</evidence>
<evidence type="ECO:0000256" key="1">
    <source>
        <dbReference type="ARBA" id="ARBA00000085"/>
    </source>
</evidence>
<dbReference type="SMART" id="SM00387">
    <property type="entry name" value="HATPase_c"/>
    <property type="match status" value="1"/>
</dbReference>
<keyword evidence="3" id="KW-0597">Phosphoprotein</keyword>
<dbReference type="Proteomes" id="UP000260665">
    <property type="component" value="Unassembled WGS sequence"/>
</dbReference>
<keyword evidence="4" id="KW-0808">Transferase</keyword>
<evidence type="ECO:0000256" key="6">
    <source>
        <dbReference type="ARBA" id="ARBA00023012"/>
    </source>
</evidence>
<dbReference type="RefSeq" id="WP_117175617.1">
    <property type="nucleotide sequence ID" value="NZ_QFZK01000003.1"/>
</dbReference>
<dbReference type="InterPro" id="IPR003594">
    <property type="entry name" value="HATPase_dom"/>
</dbReference>
<evidence type="ECO:0000259" key="7">
    <source>
        <dbReference type="PROSITE" id="PS50109"/>
    </source>
</evidence>
<proteinExistence type="predicted"/>
<evidence type="ECO:0000313" key="9">
    <source>
        <dbReference type="Proteomes" id="UP000260665"/>
    </source>
</evidence>
<dbReference type="OrthoDB" id="9812260at2"/>
<dbReference type="InterPro" id="IPR050980">
    <property type="entry name" value="2C_sensor_his_kinase"/>
</dbReference>
<name>A0A3E1RE90_9BURK</name>
<dbReference type="PRINTS" id="PR00344">
    <property type="entry name" value="BCTRLSENSOR"/>
</dbReference>
<keyword evidence="9" id="KW-1185">Reference proteome</keyword>
<keyword evidence="6" id="KW-0902">Two-component regulatory system</keyword>
<dbReference type="PROSITE" id="PS50109">
    <property type="entry name" value="HIS_KIN"/>
    <property type="match status" value="1"/>
</dbReference>
<dbReference type="EC" id="2.7.13.3" evidence="2"/>
<evidence type="ECO:0000256" key="5">
    <source>
        <dbReference type="ARBA" id="ARBA00022777"/>
    </source>
</evidence>
<dbReference type="SUPFAM" id="SSF55874">
    <property type="entry name" value="ATPase domain of HSP90 chaperone/DNA topoisomerase II/histidine kinase"/>
    <property type="match status" value="1"/>
</dbReference>
<dbReference type="InterPro" id="IPR005467">
    <property type="entry name" value="His_kinase_dom"/>
</dbReference>
<dbReference type="EMBL" id="QFZK01000003">
    <property type="protein sequence ID" value="RFO97686.1"/>
    <property type="molecule type" value="Genomic_DNA"/>
</dbReference>
<dbReference type="PANTHER" id="PTHR44936">
    <property type="entry name" value="SENSOR PROTEIN CREC"/>
    <property type="match status" value="1"/>
</dbReference>
<evidence type="ECO:0000256" key="2">
    <source>
        <dbReference type="ARBA" id="ARBA00012438"/>
    </source>
</evidence>
<gene>
    <name evidence="8" type="ORF">DIC66_07465</name>
</gene>
<dbReference type="GO" id="GO:0004673">
    <property type="term" value="F:protein histidine kinase activity"/>
    <property type="evidence" value="ECO:0007669"/>
    <property type="project" value="UniProtKB-EC"/>
</dbReference>
<accession>A0A3E1RE90</accession>
<reference evidence="8 9" key="1">
    <citation type="submission" date="2018-05" db="EMBL/GenBank/DDBJ databases">
        <title>Rhodoferax soyangensis sp.nov., isolated from an oligotrophic freshwater lake.</title>
        <authorList>
            <person name="Park M."/>
        </authorList>
    </citation>
    <scope>NUCLEOTIDE SEQUENCE [LARGE SCALE GENOMIC DNA]</scope>
    <source>
        <strain evidence="8 9">IMCC26218</strain>
    </source>
</reference>
<comment type="caution">
    <text evidence="8">The sequence shown here is derived from an EMBL/GenBank/DDBJ whole genome shotgun (WGS) entry which is preliminary data.</text>
</comment>
<feature type="domain" description="Histidine kinase" evidence="7">
    <location>
        <begin position="14"/>
        <end position="241"/>
    </location>
</feature>
<organism evidence="8 9">
    <name type="scientific">Rhodoferax lacus</name>
    <dbReference type="NCBI Taxonomy" id="2184758"/>
    <lineage>
        <taxon>Bacteria</taxon>
        <taxon>Pseudomonadati</taxon>
        <taxon>Pseudomonadota</taxon>
        <taxon>Betaproteobacteria</taxon>
        <taxon>Burkholderiales</taxon>
        <taxon>Comamonadaceae</taxon>
        <taxon>Rhodoferax</taxon>
    </lineage>
</organism>
<protein>
    <recommendedName>
        <fullName evidence="2">histidine kinase</fullName>
        <ecNumber evidence="2">2.7.13.3</ecNumber>
    </recommendedName>
</protein>
<keyword evidence="5" id="KW-0418">Kinase</keyword>
<dbReference type="Pfam" id="PF02518">
    <property type="entry name" value="HATPase_c"/>
    <property type="match status" value="1"/>
</dbReference>
<dbReference type="PANTHER" id="PTHR44936:SF9">
    <property type="entry name" value="SENSOR PROTEIN CREC"/>
    <property type="match status" value="1"/>
</dbReference>
<dbReference type="AlphaFoldDB" id="A0A3E1RE90"/>
<dbReference type="GO" id="GO:0000160">
    <property type="term" value="P:phosphorelay signal transduction system"/>
    <property type="evidence" value="ECO:0007669"/>
    <property type="project" value="UniProtKB-KW"/>
</dbReference>
<dbReference type="InterPro" id="IPR036890">
    <property type="entry name" value="HATPase_C_sf"/>
</dbReference>